<keyword evidence="1" id="KW-0472">Membrane</keyword>
<name>A0A1H0Y4D6_9ACTN</name>
<evidence type="ECO:0000313" key="2">
    <source>
        <dbReference type="EMBL" id="SDQ09941.1"/>
    </source>
</evidence>
<feature type="transmembrane region" description="Helical" evidence="1">
    <location>
        <begin position="22"/>
        <end position="43"/>
    </location>
</feature>
<accession>A0A1H0Y4D6</accession>
<keyword evidence="3" id="KW-1185">Reference proteome</keyword>
<gene>
    <name evidence="2" type="ORF">SAMN04489718_0212</name>
</gene>
<sequence length="212" mass="22086">MSGQESAVSLDLLDRRVVRRRAISVAIAAVLVGAAIGGIAGLFAGPAGFFVAFVVLALPLLLMAFSESRKTYWLSGTEVAARAFGTRRVDLSSATRLDVLVTDVRGARTISLLVAGPPKNRALNVALAMYAGTGGKELGVYELRQLADTLASTGDTRALVLSELIVAQLKSEARGDAAADRPLYRLASVAPSGTMAQRLANEDVAKFVAGLG</sequence>
<protein>
    <submittedName>
        <fullName evidence="2">Uncharacterized protein</fullName>
    </submittedName>
</protein>
<dbReference type="OrthoDB" id="4545264at2"/>
<dbReference type="AlphaFoldDB" id="A0A1H0Y4D6"/>
<dbReference type="RefSeq" id="WP_092520376.1">
    <property type="nucleotide sequence ID" value="NZ_FNKO01000001.1"/>
</dbReference>
<reference evidence="3" key="1">
    <citation type="submission" date="2016-10" db="EMBL/GenBank/DDBJ databases">
        <authorList>
            <person name="Varghese N."/>
            <person name="Submissions S."/>
        </authorList>
    </citation>
    <scope>NUCLEOTIDE SEQUENCE [LARGE SCALE GENOMIC DNA]</scope>
    <source>
        <strain evidence="3">DSM 45459</strain>
    </source>
</reference>
<proteinExistence type="predicted"/>
<keyword evidence="1" id="KW-0812">Transmembrane</keyword>
<organism evidence="2 3">
    <name type="scientific">Actinopolyspora saharensis</name>
    <dbReference type="NCBI Taxonomy" id="995062"/>
    <lineage>
        <taxon>Bacteria</taxon>
        <taxon>Bacillati</taxon>
        <taxon>Actinomycetota</taxon>
        <taxon>Actinomycetes</taxon>
        <taxon>Actinopolysporales</taxon>
        <taxon>Actinopolysporaceae</taxon>
        <taxon>Actinopolyspora</taxon>
    </lineage>
</organism>
<evidence type="ECO:0000256" key="1">
    <source>
        <dbReference type="SAM" id="Phobius"/>
    </source>
</evidence>
<keyword evidence="1" id="KW-1133">Transmembrane helix</keyword>
<dbReference type="EMBL" id="FNKO01000001">
    <property type="protein sequence ID" value="SDQ09941.1"/>
    <property type="molecule type" value="Genomic_DNA"/>
</dbReference>
<dbReference type="STRING" id="995062.SAMN04489718_0212"/>
<dbReference type="Proteomes" id="UP000199301">
    <property type="component" value="Unassembled WGS sequence"/>
</dbReference>
<feature type="transmembrane region" description="Helical" evidence="1">
    <location>
        <begin position="49"/>
        <end position="65"/>
    </location>
</feature>
<evidence type="ECO:0000313" key="3">
    <source>
        <dbReference type="Proteomes" id="UP000199301"/>
    </source>
</evidence>